<evidence type="ECO:0000313" key="13">
    <source>
        <dbReference type="Proteomes" id="UP000664761"/>
    </source>
</evidence>
<evidence type="ECO:0000256" key="10">
    <source>
        <dbReference type="RuleBase" id="RU000578"/>
    </source>
</evidence>
<comment type="caution">
    <text evidence="12">The sequence shown here is derived from an EMBL/GenBank/DDBJ whole genome shotgun (WGS) entry which is preliminary data.</text>
</comment>
<feature type="binding site" evidence="9">
    <location>
        <begin position="33"/>
        <end position="40"/>
    </location>
    <ligand>
        <name>ATP</name>
        <dbReference type="ChEBI" id="CHEBI:30616"/>
    </ligand>
</feature>
<evidence type="ECO:0000256" key="6">
    <source>
        <dbReference type="ARBA" id="ARBA00022741"/>
    </source>
</evidence>
<keyword evidence="9 10" id="KW-0234">DNA repair</keyword>
<dbReference type="Gene3D" id="1.20.1050.90">
    <property type="entry name" value="RecF/RecN/SMC, N-terminal domain"/>
    <property type="match status" value="1"/>
</dbReference>
<organism evidence="12 13">
    <name type="scientific">Sneathiella sedimenti</name>
    <dbReference type="NCBI Taxonomy" id="2816034"/>
    <lineage>
        <taxon>Bacteria</taxon>
        <taxon>Pseudomonadati</taxon>
        <taxon>Pseudomonadota</taxon>
        <taxon>Alphaproteobacteria</taxon>
        <taxon>Sneathiellales</taxon>
        <taxon>Sneathiellaceae</taxon>
        <taxon>Sneathiella</taxon>
    </lineage>
</organism>
<evidence type="ECO:0000259" key="11">
    <source>
        <dbReference type="Pfam" id="PF02463"/>
    </source>
</evidence>
<evidence type="ECO:0000256" key="2">
    <source>
        <dbReference type="ARBA" id="ARBA00008016"/>
    </source>
</evidence>
<keyword evidence="4 9" id="KW-0963">Cytoplasm</keyword>
<dbReference type="PROSITE" id="PS00617">
    <property type="entry name" value="RECF_1"/>
    <property type="match status" value="1"/>
</dbReference>
<keyword evidence="5 9" id="KW-0235">DNA replication</keyword>
<evidence type="ECO:0000256" key="7">
    <source>
        <dbReference type="ARBA" id="ARBA00022840"/>
    </source>
</evidence>
<dbReference type="PROSITE" id="PS00618">
    <property type="entry name" value="RECF_2"/>
    <property type="match status" value="1"/>
</dbReference>
<dbReference type="Pfam" id="PF02463">
    <property type="entry name" value="SMC_N"/>
    <property type="match status" value="1"/>
</dbReference>
<evidence type="ECO:0000256" key="3">
    <source>
        <dbReference type="ARBA" id="ARBA00020170"/>
    </source>
</evidence>
<keyword evidence="8 9" id="KW-0238">DNA-binding</keyword>
<reference evidence="12 13" key="1">
    <citation type="submission" date="2021-03" db="EMBL/GenBank/DDBJ databases">
        <title>Sneathiella sp. CAU 1612 isolated from Kang Won-do.</title>
        <authorList>
            <person name="Kim W."/>
        </authorList>
    </citation>
    <scope>NUCLEOTIDE SEQUENCE [LARGE SCALE GENOMIC DNA]</scope>
    <source>
        <strain evidence="12 13">CAU 1612</strain>
    </source>
</reference>
<dbReference type="EMBL" id="JAFLNC010000001">
    <property type="protein sequence ID" value="MBO0332716.1"/>
    <property type="molecule type" value="Genomic_DNA"/>
</dbReference>
<feature type="domain" description="RecF/RecN/SMC N-terminal" evidence="11">
    <location>
        <begin position="6"/>
        <end position="352"/>
    </location>
</feature>
<keyword evidence="9 10" id="KW-0742">SOS response</keyword>
<dbReference type="RefSeq" id="WP_207042409.1">
    <property type="nucleotide sequence ID" value="NZ_JAFLNC010000001.1"/>
</dbReference>
<comment type="subcellular location">
    <subcellularLocation>
        <location evidence="1 9 10">Cytoplasm</location>
    </subcellularLocation>
</comment>
<evidence type="ECO:0000256" key="9">
    <source>
        <dbReference type="HAMAP-Rule" id="MF_00365"/>
    </source>
</evidence>
<evidence type="ECO:0000256" key="4">
    <source>
        <dbReference type="ARBA" id="ARBA00022490"/>
    </source>
</evidence>
<dbReference type="Proteomes" id="UP000664761">
    <property type="component" value="Unassembled WGS sequence"/>
</dbReference>
<dbReference type="InterPro" id="IPR027417">
    <property type="entry name" value="P-loop_NTPase"/>
</dbReference>
<keyword evidence="6 9" id="KW-0547">Nucleotide-binding</keyword>
<name>A0ABS3F2H2_9PROT</name>
<dbReference type="PANTHER" id="PTHR32182">
    <property type="entry name" value="DNA REPLICATION AND REPAIR PROTEIN RECF"/>
    <property type="match status" value="1"/>
</dbReference>
<dbReference type="InterPro" id="IPR001238">
    <property type="entry name" value="DNA-binding_RecF"/>
</dbReference>
<accession>A0ABS3F2H2</accession>
<dbReference type="NCBIfam" id="TIGR00611">
    <property type="entry name" value="recf"/>
    <property type="match status" value="1"/>
</dbReference>
<dbReference type="SUPFAM" id="SSF52540">
    <property type="entry name" value="P-loop containing nucleoside triphosphate hydrolases"/>
    <property type="match status" value="1"/>
</dbReference>
<keyword evidence="13" id="KW-1185">Reference proteome</keyword>
<keyword evidence="9 10" id="KW-0227">DNA damage</keyword>
<dbReference type="InterPro" id="IPR042174">
    <property type="entry name" value="RecF_2"/>
</dbReference>
<dbReference type="PANTHER" id="PTHR32182:SF0">
    <property type="entry name" value="DNA REPLICATION AND REPAIR PROTEIN RECF"/>
    <property type="match status" value="1"/>
</dbReference>
<dbReference type="Gene3D" id="3.40.50.300">
    <property type="entry name" value="P-loop containing nucleotide triphosphate hydrolases"/>
    <property type="match status" value="1"/>
</dbReference>
<evidence type="ECO:0000256" key="5">
    <source>
        <dbReference type="ARBA" id="ARBA00022705"/>
    </source>
</evidence>
<dbReference type="InterPro" id="IPR003395">
    <property type="entry name" value="RecF/RecN/SMC_N"/>
</dbReference>
<keyword evidence="7 9" id="KW-0067">ATP-binding</keyword>
<proteinExistence type="inferred from homology"/>
<evidence type="ECO:0000256" key="8">
    <source>
        <dbReference type="ARBA" id="ARBA00023125"/>
    </source>
</evidence>
<protein>
    <recommendedName>
        <fullName evidence="3 9">DNA replication and repair protein RecF</fullName>
    </recommendedName>
</protein>
<gene>
    <name evidence="9 12" type="primary">recF</name>
    <name evidence="12" type="ORF">J0X12_03765</name>
</gene>
<comment type="function">
    <text evidence="9 10">The RecF protein is involved in DNA metabolism; it is required for DNA replication and normal SOS inducibility. RecF binds preferentially to single-stranded, linear DNA. It also seems to bind ATP.</text>
</comment>
<dbReference type="InterPro" id="IPR018078">
    <property type="entry name" value="DNA-binding_RecF_CS"/>
</dbReference>
<evidence type="ECO:0000256" key="1">
    <source>
        <dbReference type="ARBA" id="ARBA00004496"/>
    </source>
</evidence>
<comment type="similarity">
    <text evidence="2 9 10">Belongs to the RecF family.</text>
</comment>
<dbReference type="HAMAP" id="MF_00365">
    <property type="entry name" value="RecF"/>
    <property type="match status" value="1"/>
</dbReference>
<evidence type="ECO:0000313" key="12">
    <source>
        <dbReference type="EMBL" id="MBO0332716.1"/>
    </source>
</evidence>
<sequence>MSAYVITRLILTDFRNYTHLKVEADDRPVVLTGANGSGKTNLLEAISFLTPGRGLRRAKLTEASNTKGSGGWAVAADVTSDAGMSTLGTGVMGAADKTENKETAERRSVKIDGQTMGGSSALAEYIKVSWLTPQMDRLFQEGAGGRRRFLDRLTFGFDPAHGKRMTAFEKVMRDRNRLLKDGRYDRHWLSSLERSLAETGTAIAAARRETTARLNGAMEMAGRSAFPKAEVSVDGLLEGWLGEMSALAVEDRYREELEASRRRDALAGSTQLGPHRSDLGVLHKDKGVPAGLCSTGEQKALLISIILGDARLQAGMQGQAPILLLDEITAHLDAKRRVALFDEIEEMKTQAWMTGTDYALFSELGNRAQFLTVDDGAIRRTAVS</sequence>